<proteinExistence type="predicted"/>
<keyword evidence="1" id="KW-0732">Signal</keyword>
<feature type="signal peptide" evidence="1">
    <location>
        <begin position="1"/>
        <end position="18"/>
    </location>
</feature>
<dbReference type="AlphaFoldDB" id="B4J562"/>
<dbReference type="HOGENOM" id="CLU_1798489_0_0_1"/>
<name>B4J562_DROGR</name>
<accession>B4J562</accession>
<reference evidence="2 3" key="1">
    <citation type="journal article" date="2007" name="Nature">
        <title>Evolution of genes and genomes on the Drosophila phylogeny.</title>
        <authorList>
            <consortium name="Drosophila 12 Genomes Consortium"/>
            <person name="Clark A.G."/>
            <person name="Eisen M.B."/>
            <person name="Smith D.R."/>
            <person name="Bergman C.M."/>
            <person name="Oliver B."/>
            <person name="Markow T.A."/>
            <person name="Kaufman T.C."/>
            <person name="Kellis M."/>
            <person name="Gelbart W."/>
            <person name="Iyer V.N."/>
            <person name="Pollard D.A."/>
            <person name="Sackton T.B."/>
            <person name="Larracuente A.M."/>
            <person name="Singh N.D."/>
            <person name="Abad J.P."/>
            <person name="Abt D.N."/>
            <person name="Adryan B."/>
            <person name="Aguade M."/>
            <person name="Akashi H."/>
            <person name="Anderson W.W."/>
            <person name="Aquadro C.F."/>
            <person name="Ardell D.H."/>
            <person name="Arguello R."/>
            <person name="Artieri C.G."/>
            <person name="Barbash D.A."/>
            <person name="Barker D."/>
            <person name="Barsanti P."/>
            <person name="Batterham P."/>
            <person name="Batzoglou S."/>
            <person name="Begun D."/>
            <person name="Bhutkar A."/>
            <person name="Blanco E."/>
            <person name="Bosak S.A."/>
            <person name="Bradley R.K."/>
            <person name="Brand A.D."/>
            <person name="Brent M.R."/>
            <person name="Brooks A.N."/>
            <person name="Brown R.H."/>
            <person name="Butlin R.K."/>
            <person name="Caggese C."/>
            <person name="Calvi B.R."/>
            <person name="Bernardo de Carvalho A."/>
            <person name="Caspi A."/>
            <person name="Castrezana S."/>
            <person name="Celniker S.E."/>
            <person name="Chang J.L."/>
            <person name="Chapple C."/>
            <person name="Chatterji S."/>
            <person name="Chinwalla A."/>
            <person name="Civetta A."/>
            <person name="Clifton S.W."/>
            <person name="Comeron J.M."/>
            <person name="Costello J.C."/>
            <person name="Coyne J.A."/>
            <person name="Daub J."/>
            <person name="David R.G."/>
            <person name="Delcher A.L."/>
            <person name="Delehaunty K."/>
            <person name="Do C.B."/>
            <person name="Ebling H."/>
            <person name="Edwards K."/>
            <person name="Eickbush T."/>
            <person name="Evans J.D."/>
            <person name="Filipski A."/>
            <person name="Findeiss S."/>
            <person name="Freyhult E."/>
            <person name="Fulton L."/>
            <person name="Fulton R."/>
            <person name="Garcia A.C."/>
            <person name="Gardiner A."/>
            <person name="Garfield D.A."/>
            <person name="Garvin B.E."/>
            <person name="Gibson G."/>
            <person name="Gilbert D."/>
            <person name="Gnerre S."/>
            <person name="Godfrey J."/>
            <person name="Good R."/>
            <person name="Gotea V."/>
            <person name="Gravely B."/>
            <person name="Greenberg A.J."/>
            <person name="Griffiths-Jones S."/>
            <person name="Gross S."/>
            <person name="Guigo R."/>
            <person name="Gustafson E.A."/>
            <person name="Haerty W."/>
            <person name="Hahn M.W."/>
            <person name="Halligan D.L."/>
            <person name="Halpern A.L."/>
            <person name="Halter G.M."/>
            <person name="Han M.V."/>
            <person name="Heger A."/>
            <person name="Hillier L."/>
            <person name="Hinrichs A.S."/>
            <person name="Holmes I."/>
            <person name="Hoskins R.A."/>
            <person name="Hubisz M.J."/>
            <person name="Hultmark D."/>
            <person name="Huntley M.A."/>
            <person name="Jaffe D.B."/>
            <person name="Jagadeeshan S."/>
            <person name="Jeck W.R."/>
            <person name="Johnson J."/>
            <person name="Jones C.D."/>
            <person name="Jordan W.C."/>
            <person name="Karpen G.H."/>
            <person name="Kataoka E."/>
            <person name="Keightley P.D."/>
            <person name="Kheradpour P."/>
            <person name="Kirkness E.F."/>
            <person name="Koerich L.B."/>
            <person name="Kristiansen K."/>
            <person name="Kudrna D."/>
            <person name="Kulathinal R.J."/>
            <person name="Kumar S."/>
            <person name="Kwok R."/>
            <person name="Lander E."/>
            <person name="Langley C.H."/>
            <person name="Lapoint R."/>
            <person name="Lazzaro B.P."/>
            <person name="Lee S.J."/>
            <person name="Levesque L."/>
            <person name="Li R."/>
            <person name="Lin C.F."/>
            <person name="Lin M.F."/>
            <person name="Lindblad-Toh K."/>
            <person name="Llopart A."/>
            <person name="Long M."/>
            <person name="Low L."/>
            <person name="Lozovsky E."/>
            <person name="Lu J."/>
            <person name="Luo M."/>
            <person name="Machado C.A."/>
            <person name="Makalowski W."/>
            <person name="Marzo M."/>
            <person name="Matsuda M."/>
            <person name="Matzkin L."/>
            <person name="McAllister B."/>
            <person name="McBride C.S."/>
            <person name="McKernan B."/>
            <person name="McKernan K."/>
            <person name="Mendez-Lago M."/>
            <person name="Minx P."/>
            <person name="Mollenhauer M.U."/>
            <person name="Montooth K."/>
            <person name="Mount S.M."/>
            <person name="Mu X."/>
            <person name="Myers E."/>
            <person name="Negre B."/>
            <person name="Newfeld S."/>
            <person name="Nielsen R."/>
            <person name="Noor M.A."/>
            <person name="O'Grady P."/>
            <person name="Pachter L."/>
            <person name="Papaceit M."/>
            <person name="Parisi M.J."/>
            <person name="Parisi M."/>
            <person name="Parts L."/>
            <person name="Pedersen J.S."/>
            <person name="Pesole G."/>
            <person name="Phillippy A.M."/>
            <person name="Ponting C.P."/>
            <person name="Pop M."/>
            <person name="Porcelli D."/>
            <person name="Powell J.R."/>
            <person name="Prohaska S."/>
            <person name="Pruitt K."/>
            <person name="Puig M."/>
            <person name="Quesneville H."/>
            <person name="Ram K.R."/>
            <person name="Rand D."/>
            <person name="Rasmussen M.D."/>
            <person name="Reed L.K."/>
            <person name="Reenan R."/>
            <person name="Reily A."/>
            <person name="Remington K.A."/>
            <person name="Rieger T.T."/>
            <person name="Ritchie M.G."/>
            <person name="Robin C."/>
            <person name="Rogers Y.H."/>
            <person name="Rohde C."/>
            <person name="Rozas J."/>
            <person name="Rubenfield M.J."/>
            <person name="Ruiz A."/>
            <person name="Russo S."/>
            <person name="Salzberg S.L."/>
            <person name="Sanchez-Gracia A."/>
            <person name="Saranga D.J."/>
            <person name="Sato H."/>
            <person name="Schaeffer S.W."/>
            <person name="Schatz M.C."/>
            <person name="Schlenke T."/>
            <person name="Schwartz R."/>
            <person name="Segarra C."/>
            <person name="Singh R.S."/>
            <person name="Sirot L."/>
            <person name="Sirota M."/>
            <person name="Sisneros N.B."/>
            <person name="Smith C.D."/>
            <person name="Smith T.F."/>
            <person name="Spieth J."/>
            <person name="Stage D.E."/>
            <person name="Stark A."/>
            <person name="Stephan W."/>
            <person name="Strausberg R.L."/>
            <person name="Strempel S."/>
            <person name="Sturgill D."/>
            <person name="Sutton G."/>
            <person name="Sutton G.G."/>
            <person name="Tao W."/>
            <person name="Teichmann S."/>
            <person name="Tobari Y.N."/>
            <person name="Tomimura Y."/>
            <person name="Tsolas J.M."/>
            <person name="Valente V.L."/>
            <person name="Venter E."/>
            <person name="Venter J.C."/>
            <person name="Vicario S."/>
            <person name="Vieira F.G."/>
            <person name="Vilella A.J."/>
            <person name="Villasante A."/>
            <person name="Walenz B."/>
            <person name="Wang J."/>
            <person name="Wasserman M."/>
            <person name="Watts T."/>
            <person name="Wilson D."/>
            <person name="Wilson R.K."/>
            <person name="Wing R.A."/>
            <person name="Wolfner M.F."/>
            <person name="Wong A."/>
            <person name="Wong G.K."/>
            <person name="Wu C.I."/>
            <person name="Wu G."/>
            <person name="Yamamoto D."/>
            <person name="Yang H.P."/>
            <person name="Yang S.P."/>
            <person name="Yorke J.A."/>
            <person name="Yoshida K."/>
            <person name="Zdobnov E."/>
            <person name="Zhang P."/>
            <person name="Zhang Y."/>
            <person name="Zimin A.V."/>
            <person name="Baldwin J."/>
            <person name="Abdouelleil A."/>
            <person name="Abdulkadir J."/>
            <person name="Abebe A."/>
            <person name="Abera B."/>
            <person name="Abreu J."/>
            <person name="Acer S.C."/>
            <person name="Aftuck L."/>
            <person name="Alexander A."/>
            <person name="An P."/>
            <person name="Anderson E."/>
            <person name="Anderson S."/>
            <person name="Arachi H."/>
            <person name="Azer M."/>
            <person name="Bachantsang P."/>
            <person name="Barry A."/>
            <person name="Bayul T."/>
            <person name="Berlin A."/>
            <person name="Bessette D."/>
            <person name="Bloom T."/>
            <person name="Blye J."/>
            <person name="Boguslavskiy L."/>
            <person name="Bonnet C."/>
            <person name="Boukhgalter B."/>
            <person name="Bourzgui I."/>
            <person name="Brown A."/>
            <person name="Cahill P."/>
            <person name="Channer S."/>
            <person name="Cheshatsang Y."/>
            <person name="Chuda L."/>
            <person name="Citroen M."/>
            <person name="Collymore A."/>
            <person name="Cooke P."/>
            <person name="Costello M."/>
            <person name="D'Aco K."/>
            <person name="Daza R."/>
            <person name="De Haan G."/>
            <person name="DeGray S."/>
            <person name="DeMaso C."/>
            <person name="Dhargay N."/>
            <person name="Dooley K."/>
            <person name="Dooley E."/>
            <person name="Doricent M."/>
            <person name="Dorje P."/>
            <person name="Dorjee K."/>
            <person name="Dupes A."/>
            <person name="Elong R."/>
            <person name="Falk J."/>
            <person name="Farina A."/>
            <person name="Faro S."/>
            <person name="Ferguson D."/>
            <person name="Fisher S."/>
            <person name="Foley C.D."/>
            <person name="Franke A."/>
            <person name="Friedrich D."/>
            <person name="Gadbois L."/>
            <person name="Gearin G."/>
            <person name="Gearin C.R."/>
            <person name="Giannoukos G."/>
            <person name="Goode T."/>
            <person name="Graham J."/>
            <person name="Grandbois E."/>
            <person name="Grewal S."/>
            <person name="Gyaltsen K."/>
            <person name="Hafez N."/>
            <person name="Hagos B."/>
            <person name="Hall J."/>
            <person name="Henson C."/>
            <person name="Hollinger A."/>
            <person name="Honan T."/>
            <person name="Huard M.D."/>
            <person name="Hughes L."/>
            <person name="Hurhula B."/>
            <person name="Husby M.E."/>
            <person name="Kamat A."/>
            <person name="Kanga B."/>
            <person name="Kashin S."/>
            <person name="Khazanovich D."/>
            <person name="Kisner P."/>
            <person name="Lance K."/>
            <person name="Lara M."/>
            <person name="Lee W."/>
            <person name="Lennon N."/>
            <person name="Letendre F."/>
            <person name="LeVine R."/>
            <person name="Lipovsky A."/>
            <person name="Liu X."/>
            <person name="Liu J."/>
            <person name="Liu S."/>
            <person name="Lokyitsang T."/>
            <person name="Lokyitsang Y."/>
            <person name="Lubonja R."/>
            <person name="Lui A."/>
            <person name="MacDonald P."/>
            <person name="Magnisalis V."/>
            <person name="Maru K."/>
            <person name="Matthews C."/>
            <person name="McCusker W."/>
            <person name="McDonough S."/>
            <person name="Mehta T."/>
            <person name="Meldrim J."/>
            <person name="Meneus L."/>
            <person name="Mihai O."/>
            <person name="Mihalev A."/>
            <person name="Mihova T."/>
            <person name="Mittelman R."/>
            <person name="Mlenga V."/>
            <person name="Montmayeur A."/>
            <person name="Mulrain L."/>
            <person name="Navidi A."/>
            <person name="Naylor J."/>
            <person name="Negash T."/>
            <person name="Nguyen T."/>
            <person name="Nguyen N."/>
            <person name="Nicol R."/>
            <person name="Norbu C."/>
            <person name="Norbu N."/>
            <person name="Novod N."/>
            <person name="O'Neill B."/>
            <person name="Osman S."/>
            <person name="Markiewicz E."/>
            <person name="Oyono O.L."/>
            <person name="Patti C."/>
            <person name="Phunkhang P."/>
            <person name="Pierre F."/>
            <person name="Priest M."/>
            <person name="Raghuraman S."/>
            <person name="Rege F."/>
            <person name="Reyes R."/>
            <person name="Rise C."/>
            <person name="Rogov P."/>
            <person name="Ross K."/>
            <person name="Ryan E."/>
            <person name="Settipalli S."/>
            <person name="Shea T."/>
            <person name="Sherpa N."/>
            <person name="Shi L."/>
            <person name="Shih D."/>
            <person name="Sparrow T."/>
            <person name="Spaulding J."/>
            <person name="Stalker J."/>
            <person name="Stange-Thomann N."/>
            <person name="Stavropoulos S."/>
            <person name="Stone C."/>
            <person name="Strader C."/>
            <person name="Tesfaye S."/>
            <person name="Thomson T."/>
            <person name="Thoulutsang Y."/>
            <person name="Thoulutsang D."/>
            <person name="Topham K."/>
            <person name="Topping I."/>
            <person name="Tsamla T."/>
            <person name="Vassiliev H."/>
            <person name="Vo A."/>
            <person name="Wangchuk T."/>
            <person name="Wangdi T."/>
            <person name="Weiand M."/>
            <person name="Wilkinson J."/>
            <person name="Wilson A."/>
            <person name="Yadav S."/>
            <person name="Young G."/>
            <person name="Yu Q."/>
            <person name="Zembek L."/>
            <person name="Zhong D."/>
            <person name="Zimmer A."/>
            <person name="Zwirko Z."/>
            <person name="Jaffe D.B."/>
            <person name="Alvarez P."/>
            <person name="Brockman W."/>
            <person name="Butler J."/>
            <person name="Chin C."/>
            <person name="Gnerre S."/>
            <person name="Grabherr M."/>
            <person name="Kleber M."/>
            <person name="Mauceli E."/>
            <person name="MacCallum I."/>
        </authorList>
    </citation>
    <scope>NUCLEOTIDE SEQUENCE [LARGE SCALE GENOMIC DNA]</scope>
    <source>
        <strain evidence="3">Tucson 15287-2541.00</strain>
    </source>
</reference>
<evidence type="ECO:0000313" key="3">
    <source>
        <dbReference type="Proteomes" id="UP000001070"/>
    </source>
</evidence>
<protein>
    <submittedName>
        <fullName evidence="2">GH21018</fullName>
    </submittedName>
</protein>
<keyword evidence="3" id="KW-1185">Reference proteome</keyword>
<dbReference type="eggNOG" id="ENOG502T9AD">
    <property type="taxonomic scope" value="Eukaryota"/>
</dbReference>
<evidence type="ECO:0000313" key="2">
    <source>
        <dbReference type="EMBL" id="EDW00688.1"/>
    </source>
</evidence>
<sequence>MQSLNGLSLFVLLQQNLSLIVVQPAPAGNVAGVDLLACETGYVWNNETKACEAQISSRSANCEWGYRKNIRMDECRRAKYNVGANQKGTIRKWWDKTISRHEGPLPTQKPVIRKTK</sequence>
<dbReference type="InParanoid" id="B4J562"/>
<dbReference type="PhylomeDB" id="B4J562"/>
<feature type="chain" id="PRO_5002808114" evidence="1">
    <location>
        <begin position="19"/>
        <end position="116"/>
    </location>
</feature>
<dbReference type="EMBL" id="CH916367">
    <property type="protein sequence ID" value="EDW00688.1"/>
    <property type="molecule type" value="Genomic_DNA"/>
</dbReference>
<dbReference type="Proteomes" id="UP000001070">
    <property type="component" value="Unassembled WGS sequence"/>
</dbReference>
<organism evidence="3">
    <name type="scientific">Drosophila grimshawi</name>
    <name type="common">Hawaiian fruit fly</name>
    <name type="synonym">Idiomyia grimshawi</name>
    <dbReference type="NCBI Taxonomy" id="7222"/>
    <lineage>
        <taxon>Eukaryota</taxon>
        <taxon>Metazoa</taxon>
        <taxon>Ecdysozoa</taxon>
        <taxon>Arthropoda</taxon>
        <taxon>Hexapoda</taxon>
        <taxon>Insecta</taxon>
        <taxon>Pterygota</taxon>
        <taxon>Neoptera</taxon>
        <taxon>Endopterygota</taxon>
        <taxon>Diptera</taxon>
        <taxon>Brachycera</taxon>
        <taxon>Muscomorpha</taxon>
        <taxon>Ephydroidea</taxon>
        <taxon>Drosophilidae</taxon>
        <taxon>Drosophila</taxon>
        <taxon>Hawaiian Drosophila</taxon>
    </lineage>
</organism>
<gene>
    <name evidence="2" type="primary">Dgri\GH21018</name>
    <name evidence="2" type="ORF">Dgri_GH21018</name>
</gene>
<evidence type="ECO:0000256" key="1">
    <source>
        <dbReference type="SAM" id="SignalP"/>
    </source>
</evidence>